<dbReference type="AlphaFoldDB" id="B3SA09"/>
<feature type="region of interest" description="Disordered" evidence="5">
    <location>
        <begin position="176"/>
        <end position="199"/>
    </location>
</feature>
<keyword evidence="1" id="KW-0479">Metal-binding</keyword>
<dbReference type="HOGENOM" id="CLU_266129_0_0_1"/>
<dbReference type="Gene3D" id="2.30.29.30">
    <property type="entry name" value="Pleckstrin-homology domain (PH domain)/Phosphotyrosine-binding domain (PTB)"/>
    <property type="match status" value="3"/>
</dbReference>
<dbReference type="Pfam" id="PF00779">
    <property type="entry name" value="BTK"/>
    <property type="match status" value="1"/>
</dbReference>
<keyword evidence="2 4" id="KW-0863">Zinc-finger</keyword>
<evidence type="ECO:0000256" key="5">
    <source>
        <dbReference type="SAM" id="MobiDB-lite"/>
    </source>
</evidence>
<dbReference type="SMART" id="SM00233">
    <property type="entry name" value="PH"/>
    <property type="match status" value="3"/>
</dbReference>
<dbReference type="Pfam" id="PF15769">
    <property type="entry name" value="DUF4698"/>
    <property type="match status" value="2"/>
</dbReference>
<dbReference type="PANTHER" id="PTHR34754">
    <property type="entry name" value="COILED-COIL DOMAIN-CONTAINING PROTEIN 60"/>
    <property type="match status" value="1"/>
</dbReference>
<dbReference type="PROSITE" id="PS51113">
    <property type="entry name" value="ZF_BTK"/>
    <property type="match status" value="2"/>
</dbReference>
<dbReference type="Pfam" id="PF00169">
    <property type="entry name" value="PH"/>
    <property type="match status" value="3"/>
</dbReference>
<dbReference type="InterPro" id="IPR001849">
    <property type="entry name" value="PH_domain"/>
</dbReference>
<gene>
    <name evidence="7" type="ORF">TRIADDRAFT_61094</name>
</gene>
<dbReference type="CDD" id="cd01238">
    <property type="entry name" value="PH_Btk"/>
    <property type="match status" value="3"/>
</dbReference>
<dbReference type="InParanoid" id="B3SA09"/>
<evidence type="ECO:0000259" key="6">
    <source>
        <dbReference type="PROSITE" id="PS50003"/>
    </source>
</evidence>
<feature type="domain" description="PH" evidence="6">
    <location>
        <begin position="548"/>
        <end position="653"/>
    </location>
</feature>
<feature type="domain" description="PH" evidence="6">
    <location>
        <begin position="400"/>
        <end position="504"/>
    </location>
</feature>
<dbReference type="RefSeq" id="XP_002117053.1">
    <property type="nucleotide sequence ID" value="XM_002117017.1"/>
</dbReference>
<accession>B3SA09</accession>
<dbReference type="GeneID" id="6758336"/>
<dbReference type="CTD" id="6758336"/>
<dbReference type="eggNOG" id="KOG2059">
    <property type="taxonomic scope" value="Eukaryota"/>
</dbReference>
<dbReference type="InterPro" id="IPR031526">
    <property type="entry name" value="DUF4698"/>
</dbReference>
<sequence length="1247" mass="143128">MLSVNAHYNVRDIIDIKPLPTPSCIGEKVSVRSSTTYISPSLKKDQWKNNHERRTKQVTECGYRSVPHRPYKPVGEMCLDEKQLILSALGQSNNHADQDGGTNTPSDKGLYHDIARGDKSKVTISSYKKLLKVQDLVNKDSDRISKIKLGHGLFQIIKDEEKAKAQKAVTEEIEAKARANKQWKPSKGEPDSSSDDDDDIGFREVVQNYLIRYQTPSLQKDNLELPSTTSSPIGVKFTPVSARQTNNGEYSRISLDGSPYGDTKEHSGRSTESPHPNFRLHRKHYRSRKSSSIQVRPFSPYYSSVASSPIQSDREHIFRQLCVIQWLLEATALELGYIMVPISACWKLNESNDGKMSRKRQEKDNKKALDNKWDALCNNPHQLSNIIKMPDKPKTARGQKILKEGWLVKRSRNRNAINKDANYRSRYVRLTKDYLIYYLNEKLNNYKDCIHLKYATIVESVKDHTFEKKKNVFQIGQKNDFLYLLAQSDSHREDWLNAIRNACMRLRNKMDKKFHPGALTKGERWSCCSHLSSAEGCEDAFDYTLDTKVIKEGWLTKRSRNRKDPKKEANYRDRYVRMTTECLSYYITNKANAVPKDSMKLKDVTIVEAVTDGTFGERKYFFQVGSKGDLLYAHAMNPTDRDEWVLALRQCCQRLKLNMDRRYHPGAYTDKWSCCQAVDLSQNGCQHAFDYSTELSTVVKKGWVVKRSRGRGKSKNAANYRERFVVLTEEFLSYYGNEAGEYKDCINMKHVSIVEPVNDGTLERDFVFQVGSKGDILYICAPNEEEREDWIVALRFVTQQLHNKMEDRFHPGGFTRSKWTCCDYPSLDEDGCQRAFDYSKGVAYSPKTEEDYYPMPTDDSLYAFNGNISPFMVGSSTTPKAETAINIKSSRRASLAKSSDINQITRRVSMAMPPTMEGIVTGRRSSMAVQAEAIPLSSNKRHSTAASKPTDFSQITRRISLAVGKIPTQVPLTPGGQNENAPKSKWPIAALRSIQKFMQYTQHRRIRTLGNAEDVSKDKISDDAKIRAWIEEFGGIEEDDRQRKKKLRPQSAPVKNTPGTAGIERYQDLASRMRQKFIDVAKENEELLHDQLDRIEMKRSQKCELRFFAIEPKTYVHRDLGKMRHKIKKIEIRQANKSVHRPWYINLVDTLPESIREDRQCSQTLERISSHAKIDGIVPSSVQLIRVLSGLRHWEICSPDISAAIEFVREKIVEMPDYEYEEWLRSILPMKKPRAESDPTSTNKSDS</sequence>
<dbReference type="SMART" id="SM00107">
    <property type="entry name" value="BTK"/>
    <property type="match status" value="2"/>
</dbReference>
<keyword evidence="3" id="KW-0862">Zinc</keyword>
<dbReference type="InterPro" id="IPR001562">
    <property type="entry name" value="Znf_Btk_motif"/>
</dbReference>
<dbReference type="EMBL" id="DS985260">
    <property type="protein sequence ID" value="EDV20359.1"/>
    <property type="molecule type" value="Genomic_DNA"/>
</dbReference>
<evidence type="ECO:0000313" key="7">
    <source>
        <dbReference type="EMBL" id="EDV20359.1"/>
    </source>
</evidence>
<evidence type="ECO:0000256" key="2">
    <source>
        <dbReference type="ARBA" id="ARBA00022771"/>
    </source>
</evidence>
<proteinExistence type="predicted"/>
<feature type="region of interest" description="Disordered" evidence="5">
    <location>
        <begin position="1039"/>
        <end position="1060"/>
    </location>
</feature>
<feature type="region of interest" description="Disordered" evidence="5">
    <location>
        <begin position="92"/>
        <end position="112"/>
    </location>
</feature>
<reference evidence="7 8" key="1">
    <citation type="journal article" date="2008" name="Nature">
        <title>The Trichoplax genome and the nature of placozoans.</title>
        <authorList>
            <person name="Srivastava M."/>
            <person name="Begovic E."/>
            <person name="Chapman J."/>
            <person name="Putnam N.H."/>
            <person name="Hellsten U."/>
            <person name="Kawashima T."/>
            <person name="Kuo A."/>
            <person name="Mitros T."/>
            <person name="Salamov A."/>
            <person name="Carpenter M.L."/>
            <person name="Signorovitch A.Y."/>
            <person name="Moreno M.A."/>
            <person name="Kamm K."/>
            <person name="Grimwood J."/>
            <person name="Schmutz J."/>
            <person name="Shapiro H."/>
            <person name="Grigoriev I.V."/>
            <person name="Buss L.W."/>
            <person name="Schierwater B."/>
            <person name="Dellaporta S.L."/>
            <person name="Rokhsar D.S."/>
        </authorList>
    </citation>
    <scope>NUCLEOTIDE SEQUENCE [LARGE SCALE GENOMIC DNA]</scope>
    <source>
        <strain evidence="7 8">Grell-BS-1999</strain>
    </source>
</reference>
<dbReference type="Proteomes" id="UP000009022">
    <property type="component" value="Unassembled WGS sequence"/>
</dbReference>
<feature type="compositionally biased region" description="Polar residues" evidence="5">
    <location>
        <begin position="92"/>
        <end position="106"/>
    </location>
</feature>
<dbReference type="InterPro" id="IPR011993">
    <property type="entry name" value="PH-like_dom_sf"/>
</dbReference>
<dbReference type="OrthoDB" id="10017343at2759"/>
<organism evidence="7 8">
    <name type="scientific">Trichoplax adhaerens</name>
    <name type="common">Trichoplax reptans</name>
    <dbReference type="NCBI Taxonomy" id="10228"/>
    <lineage>
        <taxon>Eukaryota</taxon>
        <taxon>Metazoa</taxon>
        <taxon>Placozoa</taxon>
        <taxon>Uniplacotomia</taxon>
        <taxon>Trichoplacea</taxon>
        <taxon>Trichoplacidae</taxon>
        <taxon>Trichoplax</taxon>
    </lineage>
</organism>
<feature type="region of interest" description="Disordered" evidence="5">
    <location>
        <begin position="246"/>
        <end position="286"/>
    </location>
</feature>
<evidence type="ECO:0000256" key="3">
    <source>
        <dbReference type="ARBA" id="ARBA00022833"/>
    </source>
</evidence>
<dbReference type="PROSITE" id="PS50003">
    <property type="entry name" value="PH_DOMAIN"/>
    <property type="match status" value="3"/>
</dbReference>
<protein>
    <recommendedName>
        <fullName evidence="6">PH domain-containing protein</fullName>
    </recommendedName>
</protein>
<dbReference type="PANTHER" id="PTHR34754:SF1">
    <property type="entry name" value="COILED-COIL DOMAIN-CONTAINING PROTEIN 60"/>
    <property type="match status" value="1"/>
</dbReference>
<dbReference type="KEGG" id="tad:TRIADDRAFT_61094"/>
<dbReference type="STRING" id="10228.B3SA09"/>
<name>B3SA09_TRIAD</name>
<evidence type="ECO:0000256" key="4">
    <source>
        <dbReference type="PROSITE-ProRule" id="PRU00432"/>
    </source>
</evidence>
<dbReference type="SUPFAM" id="SSF50729">
    <property type="entry name" value="PH domain-like"/>
    <property type="match status" value="3"/>
</dbReference>
<keyword evidence="8" id="KW-1185">Reference proteome</keyword>
<dbReference type="eggNOG" id="KOG0197">
    <property type="taxonomic scope" value="Eukaryota"/>
</dbReference>
<dbReference type="GO" id="GO:0008270">
    <property type="term" value="F:zinc ion binding"/>
    <property type="evidence" value="ECO:0007669"/>
    <property type="project" value="UniProtKB-KW"/>
</dbReference>
<evidence type="ECO:0000313" key="8">
    <source>
        <dbReference type="Proteomes" id="UP000009022"/>
    </source>
</evidence>
<dbReference type="GO" id="GO:0035556">
    <property type="term" value="P:intracellular signal transduction"/>
    <property type="evidence" value="ECO:0007669"/>
    <property type="project" value="InterPro"/>
</dbReference>
<evidence type="ECO:0000256" key="1">
    <source>
        <dbReference type="ARBA" id="ARBA00022723"/>
    </source>
</evidence>
<feature type="domain" description="PH" evidence="6">
    <location>
        <begin position="697"/>
        <end position="799"/>
    </location>
</feature>